<evidence type="ECO:0000313" key="9">
    <source>
        <dbReference type="EMBL" id="MBD0413221.1"/>
    </source>
</evidence>
<evidence type="ECO:0000256" key="5">
    <source>
        <dbReference type="ARBA" id="ARBA00023125"/>
    </source>
</evidence>
<dbReference type="SUPFAM" id="SSF56349">
    <property type="entry name" value="DNA breaking-rejoining enzymes"/>
    <property type="match status" value="1"/>
</dbReference>
<dbReference type="Pfam" id="PF01028">
    <property type="entry name" value="Topoisom_I"/>
    <property type="match status" value="1"/>
</dbReference>
<dbReference type="EMBL" id="JACVVX010000001">
    <property type="protein sequence ID" value="MBD0413221.1"/>
    <property type="molecule type" value="Genomic_DNA"/>
</dbReference>
<accession>A0A8J6PSI8</accession>
<evidence type="ECO:0000256" key="1">
    <source>
        <dbReference type="ARBA" id="ARBA00000213"/>
    </source>
</evidence>
<organism evidence="9 10">
    <name type="scientific">Oryzicola mucosus</name>
    <dbReference type="NCBI Taxonomy" id="2767425"/>
    <lineage>
        <taxon>Bacteria</taxon>
        <taxon>Pseudomonadati</taxon>
        <taxon>Pseudomonadota</taxon>
        <taxon>Alphaproteobacteria</taxon>
        <taxon>Hyphomicrobiales</taxon>
        <taxon>Phyllobacteriaceae</taxon>
        <taxon>Oryzicola</taxon>
    </lineage>
</organism>
<dbReference type="InterPro" id="IPR035447">
    <property type="entry name" value="DNA_topo_I_N_sf"/>
</dbReference>
<dbReference type="InterPro" id="IPR014711">
    <property type="entry name" value="TopoI_cat_a-hlx-sub_euk"/>
</dbReference>
<feature type="domain" description="DNA topoisomerase IB N-terminal" evidence="8">
    <location>
        <begin position="29"/>
        <end position="76"/>
    </location>
</feature>
<evidence type="ECO:0000259" key="7">
    <source>
        <dbReference type="Pfam" id="PF01028"/>
    </source>
</evidence>
<name>A0A8J6PSI8_9HYPH</name>
<keyword evidence="10" id="KW-1185">Reference proteome</keyword>
<dbReference type="Gene3D" id="3.30.66.10">
    <property type="entry name" value="DNA topoisomerase I domain"/>
    <property type="match status" value="1"/>
</dbReference>
<dbReference type="InterPro" id="IPR001631">
    <property type="entry name" value="TopoI"/>
</dbReference>
<keyword evidence="4" id="KW-0799">Topoisomerase</keyword>
<dbReference type="PROSITE" id="PS52038">
    <property type="entry name" value="TOPO_IB_2"/>
    <property type="match status" value="1"/>
</dbReference>
<dbReference type="InterPro" id="IPR011010">
    <property type="entry name" value="DNA_brk_join_enz"/>
</dbReference>
<dbReference type="AlphaFoldDB" id="A0A8J6PSI8"/>
<gene>
    <name evidence="9" type="ORF">ICI42_00940</name>
</gene>
<dbReference type="Proteomes" id="UP000643405">
    <property type="component" value="Unassembled WGS sequence"/>
</dbReference>
<reference evidence="9" key="1">
    <citation type="submission" date="2020-09" db="EMBL/GenBank/DDBJ databases">
        <title>Genome seq and assembly of Tianweitania sp.</title>
        <authorList>
            <person name="Chhetri G."/>
        </authorList>
    </citation>
    <scope>NUCLEOTIDE SEQUENCE</scope>
    <source>
        <strain evidence="9">Rool2</strain>
    </source>
</reference>
<comment type="caution">
    <text evidence="9">The sequence shown here is derived from an EMBL/GenBank/DDBJ whole genome shotgun (WGS) entry which is preliminary data.</text>
</comment>
<dbReference type="SUPFAM" id="SSF55869">
    <property type="entry name" value="DNA topoisomerase I domain"/>
    <property type="match status" value="1"/>
</dbReference>
<dbReference type="Gene3D" id="1.10.132.120">
    <property type="match status" value="1"/>
</dbReference>
<keyword evidence="5" id="KW-0238">DNA-binding</keyword>
<comment type="similarity">
    <text evidence="2">Belongs to the type IB topoisomerase family.</text>
</comment>
<evidence type="ECO:0000256" key="4">
    <source>
        <dbReference type="ARBA" id="ARBA00023029"/>
    </source>
</evidence>
<evidence type="ECO:0000259" key="8">
    <source>
        <dbReference type="Pfam" id="PF21338"/>
    </source>
</evidence>
<dbReference type="EC" id="5.6.2.1" evidence="3"/>
<evidence type="ECO:0000256" key="2">
    <source>
        <dbReference type="ARBA" id="ARBA00006645"/>
    </source>
</evidence>
<dbReference type="PRINTS" id="PR00416">
    <property type="entry name" value="EUTPISMRASEI"/>
</dbReference>
<dbReference type="GO" id="GO:0003677">
    <property type="term" value="F:DNA binding"/>
    <property type="evidence" value="ECO:0007669"/>
    <property type="project" value="UniProtKB-KW"/>
</dbReference>
<evidence type="ECO:0000256" key="3">
    <source>
        <dbReference type="ARBA" id="ARBA00012891"/>
    </source>
</evidence>
<dbReference type="GO" id="GO:0003917">
    <property type="term" value="F:DNA topoisomerase type I (single strand cut, ATP-independent) activity"/>
    <property type="evidence" value="ECO:0007669"/>
    <property type="project" value="UniProtKB-EC"/>
</dbReference>
<keyword evidence="6" id="KW-0413">Isomerase</keyword>
<dbReference type="InterPro" id="IPR049331">
    <property type="entry name" value="Top1B_N_bact"/>
</dbReference>
<comment type="catalytic activity">
    <reaction evidence="1">
        <text>ATP-independent breakage of single-stranded DNA, followed by passage and rejoining.</text>
        <dbReference type="EC" id="5.6.2.1"/>
    </reaction>
</comment>
<proteinExistence type="inferred from homology"/>
<dbReference type="GO" id="GO:0006265">
    <property type="term" value="P:DNA topological change"/>
    <property type="evidence" value="ECO:0007669"/>
    <property type="project" value="InterPro"/>
</dbReference>
<sequence length="343" mass="38716">MLPDACAVGDLNHSTDTEPGIRRLRSGRGFRYEAPGKKAVSDKDMARIRSLVIPPAWTDVWICTDEKGHIQATGRDERGRKQYRYHAMWTVCRGETKFSSLVDFARTLSPLRERVEADMRKRGLGRDTVTATVVWLLDNMLIRIGNSAYARDNKSFGLTTLRNRHVKAEGNSIKFIFTGKSGKQWNVGIADRRIARIIRSVQELPGQQLFQYVDDEGVRRPVTSQDVNAYVREATGAAFTSKHFRTWGGTVYALDGLQRTELPETKTAAKRVLNAEIDKVAALLGNTRAVCRSCYIHPKVFESWLENTLSDQVKAASSVRVTAPRLDDDERMTLKWLIALSEE</sequence>
<evidence type="ECO:0000313" key="10">
    <source>
        <dbReference type="Proteomes" id="UP000643405"/>
    </source>
</evidence>
<dbReference type="InterPro" id="IPR013500">
    <property type="entry name" value="TopoI_cat_euk"/>
</dbReference>
<protein>
    <recommendedName>
        <fullName evidence="3">DNA topoisomerase</fullName>
        <ecNumber evidence="3">5.6.2.1</ecNumber>
    </recommendedName>
</protein>
<dbReference type="Pfam" id="PF21338">
    <property type="entry name" value="Top1B_N_bact"/>
    <property type="match status" value="1"/>
</dbReference>
<evidence type="ECO:0000256" key="6">
    <source>
        <dbReference type="ARBA" id="ARBA00023235"/>
    </source>
</evidence>
<dbReference type="Gene3D" id="3.90.15.10">
    <property type="entry name" value="Topoisomerase I, Chain A, domain 3"/>
    <property type="match status" value="1"/>
</dbReference>
<feature type="domain" description="DNA topoisomerase I catalytic core eukaryotic-type" evidence="7">
    <location>
        <begin position="95"/>
        <end position="304"/>
    </location>
</feature>